<evidence type="ECO:0000313" key="1">
    <source>
        <dbReference type="EMBL" id="MBW76510.1"/>
    </source>
</evidence>
<reference evidence="1" key="1">
    <citation type="submission" date="2018-01" db="EMBL/GenBank/DDBJ databases">
        <title>An insight into the sialome of Amazonian anophelines.</title>
        <authorList>
            <person name="Ribeiro J.M."/>
            <person name="Scarpassa V."/>
            <person name="Calvo E."/>
        </authorList>
    </citation>
    <scope>NUCLEOTIDE SEQUENCE</scope>
</reference>
<dbReference type="EMBL" id="GGFL01012332">
    <property type="protein sequence ID" value="MBW76510.1"/>
    <property type="molecule type" value="Transcribed_RNA"/>
</dbReference>
<name>A0A2M4DG00_ANODA</name>
<proteinExistence type="predicted"/>
<dbReference type="AlphaFoldDB" id="A0A2M4DG00"/>
<accession>A0A2M4DG00</accession>
<protein>
    <submittedName>
        <fullName evidence="1">Putative secreted protein</fullName>
    </submittedName>
</protein>
<sequence length="130" mass="14312">MQTMPIVLTVRYVGHLCVCFFFCCFLRPALLNVYVAPSTICAAHTETAAYAERERSKEGDCRFAFVCVLFHLRESVRMEVARAKSICNRCRAVPCRAVGSSIRGFALKVCAPLGAVTSSKPSEGKRELSA</sequence>
<organism evidence="1">
    <name type="scientific">Anopheles darlingi</name>
    <name type="common">Mosquito</name>
    <dbReference type="NCBI Taxonomy" id="43151"/>
    <lineage>
        <taxon>Eukaryota</taxon>
        <taxon>Metazoa</taxon>
        <taxon>Ecdysozoa</taxon>
        <taxon>Arthropoda</taxon>
        <taxon>Hexapoda</taxon>
        <taxon>Insecta</taxon>
        <taxon>Pterygota</taxon>
        <taxon>Neoptera</taxon>
        <taxon>Endopterygota</taxon>
        <taxon>Diptera</taxon>
        <taxon>Nematocera</taxon>
        <taxon>Culicoidea</taxon>
        <taxon>Culicidae</taxon>
        <taxon>Anophelinae</taxon>
        <taxon>Anopheles</taxon>
    </lineage>
</organism>